<dbReference type="PANTHER" id="PTHR43881:SF1">
    <property type="entry name" value="GAMMA-GLUTAMYLTRANSPEPTIDASE (AFU_ORTHOLOGUE AFUA_4G13580)"/>
    <property type="match status" value="1"/>
</dbReference>
<dbReference type="RefSeq" id="WP_269606874.1">
    <property type="nucleotide sequence ID" value="NZ_JAPWIJ010000007.1"/>
</dbReference>
<dbReference type="EMBL" id="JAPWIJ010000007">
    <property type="protein sequence ID" value="MCZ4520511.1"/>
    <property type="molecule type" value="Genomic_DNA"/>
</dbReference>
<keyword evidence="2" id="KW-1185">Reference proteome</keyword>
<organism evidence="1 2">
    <name type="scientific">Rhodococcus ruber</name>
    <dbReference type="NCBI Taxonomy" id="1830"/>
    <lineage>
        <taxon>Bacteria</taxon>
        <taxon>Bacillati</taxon>
        <taxon>Actinomycetota</taxon>
        <taxon>Actinomycetes</taxon>
        <taxon>Mycobacteriales</taxon>
        <taxon>Nocardiaceae</taxon>
        <taxon>Rhodococcus</taxon>
    </lineage>
</organism>
<dbReference type="InterPro" id="IPR043137">
    <property type="entry name" value="GGT_ssub_C"/>
</dbReference>
<proteinExistence type="predicted"/>
<protein>
    <submittedName>
        <fullName evidence="1">Gamma-glutamyltransferase</fullName>
        <ecNumber evidence="1">2.3.2.2</ecNumber>
    </submittedName>
</protein>
<dbReference type="GO" id="GO:0103068">
    <property type="term" value="F:leukotriene C4 gamma-glutamyl transferase activity"/>
    <property type="evidence" value="ECO:0007669"/>
    <property type="project" value="UniProtKB-EC"/>
</dbReference>
<name>A0ABT4MHQ3_9NOCA</name>
<evidence type="ECO:0000313" key="1">
    <source>
        <dbReference type="EMBL" id="MCZ4520511.1"/>
    </source>
</evidence>
<dbReference type="PRINTS" id="PR01210">
    <property type="entry name" value="GGTRANSPTASE"/>
</dbReference>
<dbReference type="InterPro" id="IPR029055">
    <property type="entry name" value="Ntn_hydrolases_N"/>
</dbReference>
<reference evidence="1" key="1">
    <citation type="submission" date="2022-12" db="EMBL/GenBank/DDBJ databases">
        <authorList>
            <person name="Krivoruchko A.V."/>
            <person name="Elkin A."/>
        </authorList>
    </citation>
    <scope>NUCLEOTIDE SEQUENCE</scope>
    <source>
        <strain evidence="1">IEGM 1391</strain>
    </source>
</reference>
<dbReference type="Proteomes" id="UP001081071">
    <property type="component" value="Unassembled WGS sequence"/>
</dbReference>
<keyword evidence="1" id="KW-0808">Transferase</keyword>
<dbReference type="Gene3D" id="1.10.246.130">
    <property type="match status" value="1"/>
</dbReference>
<accession>A0ABT4MHQ3</accession>
<dbReference type="EC" id="2.3.2.2" evidence="1"/>
<dbReference type="PANTHER" id="PTHR43881">
    <property type="entry name" value="GAMMA-GLUTAMYLTRANSPEPTIDASE (AFU_ORTHOLOGUE AFUA_4G13580)"/>
    <property type="match status" value="1"/>
</dbReference>
<dbReference type="Pfam" id="PF01019">
    <property type="entry name" value="G_glu_transpept"/>
    <property type="match status" value="1"/>
</dbReference>
<comment type="caution">
    <text evidence="1">The sequence shown here is derived from an EMBL/GenBank/DDBJ whole genome shotgun (WGS) entry which is preliminary data.</text>
</comment>
<gene>
    <name evidence="1" type="ORF">O4220_18525</name>
</gene>
<dbReference type="SUPFAM" id="SSF56235">
    <property type="entry name" value="N-terminal nucleophile aminohydrolases (Ntn hydrolases)"/>
    <property type="match status" value="1"/>
</dbReference>
<sequence>MQSPSVHTSFTAPPCDTTRPTLRGWFGMAASTHWIASATAHSVLERGGNAFDAAVAAGFVLHIVEPHLNGPGGDMVAIVATAAGDRPEVVVGQGPAPRAATIESFGAMGLTEVPGAGALAAAVPAAVESWLTILQDYGTWGLADVLQYAIDYALQGVPCSEKLSGVIDTMTPHFREHWPTSAAVWLPGGVAPTPGSIIENPTYAAVLEQLATASSSGSRLTGIKRARELWQGPIAETISRFVATPHRHSDGRDHPGVITVKDFTDLEIRREPPLVHTFRGTEVAKAGFWSSGPVLLQALGILDVVAHSASVDPATVEGIHNITEAMKLAMADRDAYYGDDGTTSEDLCDHLLSPEYCARRAHQISETASADMRPGAVPGRQPFLPPAFDSTGVDIAGTGEPTVARSGETRGDTCHLDITDRWGNFISATPSGGWLQSSPAIPGLGFCLGTRLQMTWLDPESPSGLSPGRRPRTTLSPTMLLTDGVPTAALGTPGGDQQDQWQLLYVLRTIVGGYSPQQAIDAPTFHTTAITSSFWPRVRSARGLVVEDRVGSAVIAGLRERGHEVTVSSGWSLGRLSMVGRDPDSGLLCGAANPRGGLGYAVGR</sequence>
<dbReference type="Gene3D" id="3.60.20.40">
    <property type="match status" value="1"/>
</dbReference>
<dbReference type="InterPro" id="IPR052896">
    <property type="entry name" value="GGT-like_enzyme"/>
</dbReference>
<dbReference type="InterPro" id="IPR043138">
    <property type="entry name" value="GGT_lsub"/>
</dbReference>
<evidence type="ECO:0000313" key="2">
    <source>
        <dbReference type="Proteomes" id="UP001081071"/>
    </source>
</evidence>
<keyword evidence="1" id="KW-0012">Acyltransferase</keyword>